<dbReference type="InterPro" id="IPR055166">
    <property type="entry name" value="Transc_reg_Sar_Rot_HTH"/>
</dbReference>
<evidence type="ECO:0000256" key="5">
    <source>
        <dbReference type="ARBA" id="ARBA00046337"/>
    </source>
</evidence>
<evidence type="ECO:0000256" key="7">
    <source>
        <dbReference type="ARBA" id="ARBA00047207"/>
    </source>
</evidence>
<proteinExistence type="inferred from homology"/>
<evidence type="ECO:0000256" key="3">
    <source>
        <dbReference type="ARBA" id="ARBA00023125"/>
    </source>
</evidence>
<dbReference type="SMART" id="SM00347">
    <property type="entry name" value="HTH_MARR"/>
    <property type="match status" value="1"/>
</dbReference>
<dbReference type="RefSeq" id="WP_137636945.1">
    <property type="nucleotide sequence ID" value="NZ_BJDN01000004.1"/>
</dbReference>
<dbReference type="SUPFAM" id="SSF46785">
    <property type="entry name" value="Winged helix' DNA-binding domain"/>
    <property type="match status" value="1"/>
</dbReference>
<evidence type="ECO:0000313" key="9">
    <source>
        <dbReference type="EMBL" id="MFD0896498.1"/>
    </source>
</evidence>
<sequence length="146" mass="16899">MAEEEMQLTNQLCFSVYNASRLFSKFYQQVLAPFKLTYPQYLVLLSLWAKDNQSLHELGAELKLNSNTLTPLLKRLEVAGWINRQRPENDRRQLKIQLTPLAKQQQHAVYTAVSTCISRDQLVLEKYQTALTINNELVTELESILS</sequence>
<dbReference type="PANTHER" id="PTHR42756">
    <property type="entry name" value="TRANSCRIPTIONAL REGULATOR, MARR"/>
    <property type="match status" value="1"/>
</dbReference>
<keyword evidence="4" id="KW-0804">Transcription</keyword>
<evidence type="ECO:0000256" key="2">
    <source>
        <dbReference type="ARBA" id="ARBA00023015"/>
    </source>
</evidence>
<dbReference type="Proteomes" id="UP001597104">
    <property type="component" value="Unassembled WGS sequence"/>
</dbReference>
<gene>
    <name evidence="9" type="ORF">ACFQZ7_01920</name>
</gene>
<evidence type="ECO:0000256" key="1">
    <source>
        <dbReference type="ARBA" id="ARBA00004496"/>
    </source>
</evidence>
<dbReference type="PRINTS" id="PR00598">
    <property type="entry name" value="HTHMARR"/>
</dbReference>
<evidence type="ECO:0000256" key="4">
    <source>
        <dbReference type="ARBA" id="ARBA00023163"/>
    </source>
</evidence>
<dbReference type="Pfam" id="PF22381">
    <property type="entry name" value="Staph_reg_Sar_Rot"/>
    <property type="match status" value="1"/>
</dbReference>
<evidence type="ECO:0000313" key="10">
    <source>
        <dbReference type="Proteomes" id="UP001597104"/>
    </source>
</evidence>
<dbReference type="PROSITE" id="PS50995">
    <property type="entry name" value="HTH_MARR_2"/>
    <property type="match status" value="1"/>
</dbReference>
<comment type="subcellular location">
    <subcellularLocation>
        <location evidence="1">Cytoplasm</location>
    </subcellularLocation>
</comment>
<dbReference type="InterPro" id="IPR036388">
    <property type="entry name" value="WH-like_DNA-bd_sf"/>
</dbReference>
<protein>
    <recommendedName>
        <fullName evidence="6">HTH-type transcriptional regulator SarZ</fullName>
    </recommendedName>
    <alternativeName>
        <fullName evidence="7">Staphylococcal accessory regulator Z</fullName>
    </alternativeName>
</protein>
<comment type="caution">
    <text evidence="9">The sequence shown here is derived from an EMBL/GenBank/DDBJ whole genome shotgun (WGS) entry which is preliminary data.</text>
</comment>
<feature type="domain" description="HTH marR-type" evidence="8">
    <location>
        <begin position="9"/>
        <end position="146"/>
    </location>
</feature>
<dbReference type="PANTHER" id="PTHR42756:SF1">
    <property type="entry name" value="TRANSCRIPTIONAL REPRESSOR OF EMRAB OPERON"/>
    <property type="match status" value="1"/>
</dbReference>
<reference evidence="10" key="1">
    <citation type="journal article" date="2019" name="Int. J. Syst. Evol. Microbiol.">
        <title>The Global Catalogue of Microorganisms (GCM) 10K type strain sequencing project: providing services to taxonomists for standard genome sequencing and annotation.</title>
        <authorList>
            <consortium name="The Broad Institute Genomics Platform"/>
            <consortium name="The Broad Institute Genome Sequencing Center for Infectious Disease"/>
            <person name="Wu L."/>
            <person name="Ma J."/>
        </authorList>
    </citation>
    <scope>NUCLEOTIDE SEQUENCE [LARGE SCALE GENOMIC DNA]</scope>
    <source>
        <strain evidence="10">CCM 8925</strain>
    </source>
</reference>
<dbReference type="EMBL" id="JBHTIO010000008">
    <property type="protein sequence ID" value="MFD0896498.1"/>
    <property type="molecule type" value="Genomic_DNA"/>
</dbReference>
<name>A0ABW3E893_9LACO</name>
<keyword evidence="3" id="KW-0238">DNA-binding</keyword>
<dbReference type="InterPro" id="IPR036390">
    <property type="entry name" value="WH_DNA-bd_sf"/>
</dbReference>
<evidence type="ECO:0000259" key="8">
    <source>
        <dbReference type="PROSITE" id="PS50995"/>
    </source>
</evidence>
<dbReference type="Gene3D" id="1.10.10.10">
    <property type="entry name" value="Winged helix-like DNA-binding domain superfamily/Winged helix DNA-binding domain"/>
    <property type="match status" value="1"/>
</dbReference>
<keyword evidence="10" id="KW-1185">Reference proteome</keyword>
<comment type="similarity">
    <text evidence="5">Belongs to the SarZ family.</text>
</comment>
<organism evidence="9 10">
    <name type="scientific">Loigolactobacillus binensis</name>
    <dbReference type="NCBI Taxonomy" id="2559922"/>
    <lineage>
        <taxon>Bacteria</taxon>
        <taxon>Bacillati</taxon>
        <taxon>Bacillota</taxon>
        <taxon>Bacilli</taxon>
        <taxon>Lactobacillales</taxon>
        <taxon>Lactobacillaceae</taxon>
        <taxon>Loigolactobacillus</taxon>
    </lineage>
</organism>
<dbReference type="InterPro" id="IPR000835">
    <property type="entry name" value="HTH_MarR-typ"/>
</dbReference>
<keyword evidence="2" id="KW-0805">Transcription regulation</keyword>
<evidence type="ECO:0000256" key="6">
    <source>
        <dbReference type="ARBA" id="ARBA00047188"/>
    </source>
</evidence>
<accession>A0ABW3E893</accession>